<evidence type="ECO:0000313" key="2">
    <source>
        <dbReference type="EMBL" id="ATN93685.1"/>
    </source>
</evidence>
<organism evidence="2 3">
    <name type="scientific">Streptomyces phage Scap1</name>
    <dbReference type="NCBI Taxonomy" id="2041354"/>
    <lineage>
        <taxon>Viruses</taxon>
        <taxon>Duplodnaviria</taxon>
        <taxon>Heunggongvirae</taxon>
        <taxon>Uroviricota</taxon>
        <taxon>Caudoviricetes</taxon>
        <taxon>Scapunavirus</taxon>
        <taxon>Scapunavirus scap1</taxon>
    </lineage>
</organism>
<dbReference type="EMBL" id="MF975637">
    <property type="protein sequence ID" value="ATN93685.1"/>
    <property type="molecule type" value="Genomic_DNA"/>
</dbReference>
<keyword evidence="3" id="KW-1185">Reference proteome</keyword>
<evidence type="ECO:0000256" key="1">
    <source>
        <dbReference type="SAM" id="MobiDB-lite"/>
    </source>
</evidence>
<feature type="region of interest" description="Disordered" evidence="1">
    <location>
        <begin position="1"/>
        <end position="20"/>
    </location>
</feature>
<sequence>MCPPPHRKISQPCSETPTDWITMPKTKTEIAKTIVGFVVGFGASRIAKNIIDRNTDEEERLHNRAAVASAQLVVGMMAADAARSYTDAKIDEVVDWWETNVKPRL</sequence>
<evidence type="ECO:0000313" key="3">
    <source>
        <dbReference type="Proteomes" id="UP000228985"/>
    </source>
</evidence>
<reference evidence="2 3" key="1">
    <citation type="submission" date="2017-09" db="EMBL/GenBank/DDBJ databases">
        <authorList>
            <person name="Ehlers B."/>
            <person name="Leendertz F.H."/>
        </authorList>
    </citation>
    <scope>NUCLEOTIDE SEQUENCE [LARGE SCALE GENOMIC DNA]</scope>
</reference>
<gene>
    <name evidence="2" type="ORF">SEA_SCAP1_36</name>
</gene>
<name>A0A2D1GNZ5_9CAUD</name>
<accession>A0A2D1GNZ5</accession>
<dbReference type="Proteomes" id="UP000228985">
    <property type="component" value="Segment"/>
</dbReference>
<proteinExistence type="predicted"/>
<protein>
    <submittedName>
        <fullName evidence="2">Uncharacterized protein</fullName>
    </submittedName>
</protein>